<gene>
    <name evidence="1" type="ORF">PY092_16170</name>
</gene>
<dbReference type="PROSITE" id="PS51257">
    <property type="entry name" value="PROKAR_LIPOPROTEIN"/>
    <property type="match status" value="1"/>
</dbReference>
<proteinExistence type="predicted"/>
<evidence type="ECO:0000313" key="2">
    <source>
        <dbReference type="Proteomes" id="UP001221366"/>
    </source>
</evidence>
<accession>A0ABT5Y2T8</accession>
<keyword evidence="2" id="KW-1185">Reference proteome</keyword>
<evidence type="ECO:0008006" key="3">
    <source>
        <dbReference type="Google" id="ProtNLM"/>
    </source>
</evidence>
<name>A0ABT5Y2T8_9FLAO</name>
<protein>
    <recommendedName>
        <fullName evidence="3">Lipoprotein</fullName>
    </recommendedName>
</protein>
<organism evidence="1 2">
    <name type="scientific">Flagellimonas yonaguniensis</name>
    <dbReference type="NCBI Taxonomy" id="3031325"/>
    <lineage>
        <taxon>Bacteria</taxon>
        <taxon>Pseudomonadati</taxon>
        <taxon>Bacteroidota</taxon>
        <taxon>Flavobacteriia</taxon>
        <taxon>Flavobacteriales</taxon>
        <taxon>Flavobacteriaceae</taxon>
        <taxon>Flagellimonas</taxon>
    </lineage>
</organism>
<evidence type="ECO:0000313" key="1">
    <source>
        <dbReference type="EMBL" id="MDF0717700.1"/>
    </source>
</evidence>
<dbReference type="EMBL" id="JARFVB010000014">
    <property type="protein sequence ID" value="MDF0717700.1"/>
    <property type="molecule type" value="Genomic_DNA"/>
</dbReference>
<dbReference type="Proteomes" id="UP001221366">
    <property type="component" value="Unassembled WGS sequence"/>
</dbReference>
<sequence>MKKSFFLISYLGIMGCLWMVSCSNDENEGVVERNRTGTVLGTVSCNTGDGLAYGISVKDLELEHSDFIITASLPEEFKIKGTEIKFDMEPSNGGITFCTADFLPEQFYKVTGVTLLKENP</sequence>
<reference evidence="1 2" key="1">
    <citation type="submission" date="2023-03" db="EMBL/GenBank/DDBJ databases">
        <title>Muricauda XX sp. nov. and Muricauda XXX sp. nov., two novel species isolated from Okinawa Trough.</title>
        <authorList>
            <person name="Cao W."/>
            <person name="Deng X."/>
        </authorList>
    </citation>
    <scope>NUCLEOTIDE SEQUENCE [LARGE SCALE GENOMIC DNA]</scope>
    <source>
        <strain evidence="1 2">334s03</strain>
    </source>
</reference>
<comment type="caution">
    <text evidence="1">The sequence shown here is derived from an EMBL/GenBank/DDBJ whole genome shotgun (WGS) entry which is preliminary data.</text>
</comment>
<dbReference type="RefSeq" id="WP_275616849.1">
    <property type="nucleotide sequence ID" value="NZ_JARFVB010000014.1"/>
</dbReference>